<evidence type="ECO:0000259" key="7">
    <source>
        <dbReference type="Pfam" id="PF04545"/>
    </source>
</evidence>
<dbReference type="RefSeq" id="WP_306987802.1">
    <property type="nucleotide sequence ID" value="NZ_JAUSUT010000001.1"/>
</dbReference>
<dbReference type="InterPro" id="IPR036388">
    <property type="entry name" value="WH-like_DNA-bd_sf"/>
</dbReference>
<dbReference type="Gene3D" id="1.10.1740.10">
    <property type="match status" value="1"/>
</dbReference>
<comment type="caution">
    <text evidence="8">The sequence shown here is derived from an EMBL/GenBank/DDBJ whole genome shotgun (WGS) entry which is preliminary data.</text>
</comment>
<evidence type="ECO:0000256" key="2">
    <source>
        <dbReference type="ARBA" id="ARBA00023015"/>
    </source>
</evidence>
<reference evidence="8 9" key="1">
    <citation type="submission" date="2023-07" db="EMBL/GenBank/DDBJ databases">
        <title>Sequencing the genomes of 1000 actinobacteria strains.</title>
        <authorList>
            <person name="Klenk H.-P."/>
        </authorList>
    </citation>
    <scope>NUCLEOTIDE SEQUENCE [LARGE SCALE GENOMIC DNA]</scope>
    <source>
        <strain evidence="8 9">DSM 45805</strain>
    </source>
</reference>
<dbReference type="Pfam" id="PF04545">
    <property type="entry name" value="Sigma70_r4"/>
    <property type="match status" value="1"/>
</dbReference>
<name>A0ABU0ELK8_9PSEU</name>
<proteinExistence type="inferred from homology"/>
<dbReference type="SUPFAM" id="SSF88946">
    <property type="entry name" value="Sigma2 domain of RNA polymerase sigma factors"/>
    <property type="match status" value="1"/>
</dbReference>
<keyword evidence="3" id="KW-0731">Sigma factor</keyword>
<organism evidence="8 9">
    <name type="scientific">Amycolatopsis thermophila</name>
    <dbReference type="NCBI Taxonomy" id="206084"/>
    <lineage>
        <taxon>Bacteria</taxon>
        <taxon>Bacillati</taxon>
        <taxon>Actinomycetota</taxon>
        <taxon>Actinomycetes</taxon>
        <taxon>Pseudonocardiales</taxon>
        <taxon>Pseudonocardiaceae</taxon>
        <taxon>Amycolatopsis</taxon>
    </lineage>
</organism>
<dbReference type="PANTHER" id="PTHR43133">
    <property type="entry name" value="RNA POLYMERASE ECF-TYPE SIGMA FACTO"/>
    <property type="match status" value="1"/>
</dbReference>
<dbReference type="CDD" id="cd06171">
    <property type="entry name" value="Sigma70_r4"/>
    <property type="match status" value="1"/>
</dbReference>
<dbReference type="Pfam" id="PF04542">
    <property type="entry name" value="Sigma70_r2"/>
    <property type="match status" value="1"/>
</dbReference>
<evidence type="ECO:0000256" key="1">
    <source>
        <dbReference type="ARBA" id="ARBA00010641"/>
    </source>
</evidence>
<feature type="domain" description="RNA polymerase sigma-70 region 2" evidence="6">
    <location>
        <begin position="30"/>
        <end position="70"/>
    </location>
</feature>
<keyword evidence="2" id="KW-0805">Transcription regulation</keyword>
<dbReference type="Gene3D" id="1.10.10.10">
    <property type="entry name" value="Winged helix-like DNA-binding domain superfamily/Winged helix DNA-binding domain"/>
    <property type="match status" value="1"/>
</dbReference>
<evidence type="ECO:0000256" key="3">
    <source>
        <dbReference type="ARBA" id="ARBA00023082"/>
    </source>
</evidence>
<feature type="domain" description="RNA polymerase sigma-70 region 4" evidence="7">
    <location>
        <begin position="100"/>
        <end position="144"/>
    </location>
</feature>
<evidence type="ECO:0000259" key="6">
    <source>
        <dbReference type="Pfam" id="PF04542"/>
    </source>
</evidence>
<evidence type="ECO:0000313" key="8">
    <source>
        <dbReference type="EMBL" id="MDQ0376112.1"/>
    </source>
</evidence>
<comment type="similarity">
    <text evidence="1">Belongs to the sigma-70 factor family. ECF subfamily.</text>
</comment>
<keyword evidence="4" id="KW-0238">DNA-binding</keyword>
<keyword evidence="9" id="KW-1185">Reference proteome</keyword>
<accession>A0ABU0ELK8</accession>
<dbReference type="InterPro" id="IPR013325">
    <property type="entry name" value="RNA_pol_sigma_r2"/>
</dbReference>
<dbReference type="Proteomes" id="UP001229651">
    <property type="component" value="Unassembled WGS sequence"/>
</dbReference>
<dbReference type="EMBL" id="JAUSUT010000001">
    <property type="protein sequence ID" value="MDQ0376112.1"/>
    <property type="molecule type" value="Genomic_DNA"/>
</dbReference>
<sequence>MTVPTAATVFPGADVVASAAAGDAAAIRELVAAITPVVVRYCRARLGPGADDVAQEACLAVLHALPRWEGPLAALVYRTVSAKVDAAGWVPEVISPVTALPAGEREVVVLRVAAGLSAEDTASALTMSTAAVRLRQHRALNRLRRGPR</sequence>
<dbReference type="SUPFAM" id="SSF88659">
    <property type="entry name" value="Sigma3 and sigma4 domains of RNA polymerase sigma factors"/>
    <property type="match status" value="1"/>
</dbReference>
<dbReference type="InterPro" id="IPR007630">
    <property type="entry name" value="RNA_pol_sigma70_r4"/>
</dbReference>
<dbReference type="InterPro" id="IPR013324">
    <property type="entry name" value="RNA_pol_sigma_r3/r4-like"/>
</dbReference>
<gene>
    <name evidence="8" type="ORF">FB470_000106</name>
</gene>
<evidence type="ECO:0000256" key="5">
    <source>
        <dbReference type="ARBA" id="ARBA00023163"/>
    </source>
</evidence>
<dbReference type="InterPro" id="IPR039425">
    <property type="entry name" value="RNA_pol_sigma-70-like"/>
</dbReference>
<evidence type="ECO:0000313" key="9">
    <source>
        <dbReference type="Proteomes" id="UP001229651"/>
    </source>
</evidence>
<evidence type="ECO:0000256" key="4">
    <source>
        <dbReference type="ARBA" id="ARBA00023125"/>
    </source>
</evidence>
<dbReference type="InterPro" id="IPR007627">
    <property type="entry name" value="RNA_pol_sigma70_r2"/>
</dbReference>
<dbReference type="PANTHER" id="PTHR43133:SF58">
    <property type="entry name" value="ECF RNA POLYMERASE SIGMA FACTOR SIGD"/>
    <property type="match status" value="1"/>
</dbReference>
<protein>
    <submittedName>
        <fullName evidence="8">RNA polymerase sigma-70 factor (ECF subfamily)</fullName>
    </submittedName>
</protein>
<keyword evidence="5" id="KW-0804">Transcription</keyword>